<accession>Q10VF6</accession>
<dbReference type="AlphaFoldDB" id="Q10VF6"/>
<sequence>MMLNAINNKKIPFKTVLMDSWYATQRLMGLIDNDRKNYYCPLKSNRAR</sequence>
<dbReference type="HOGENOM" id="CLU_3159053_0_0_3"/>
<dbReference type="KEGG" id="ter:Tery_4824"/>
<organism evidence="1">
    <name type="scientific">Trichodesmium erythraeum (strain IMS101)</name>
    <dbReference type="NCBI Taxonomy" id="203124"/>
    <lineage>
        <taxon>Bacteria</taxon>
        <taxon>Bacillati</taxon>
        <taxon>Cyanobacteriota</taxon>
        <taxon>Cyanophyceae</taxon>
        <taxon>Oscillatoriophycideae</taxon>
        <taxon>Oscillatoriales</taxon>
        <taxon>Microcoleaceae</taxon>
        <taxon>Trichodesmium</taxon>
    </lineage>
</organism>
<proteinExistence type="predicted"/>
<evidence type="ECO:0000313" key="1">
    <source>
        <dbReference type="EMBL" id="ABG53768.1"/>
    </source>
</evidence>
<gene>
    <name evidence="1" type="ordered locus">Tery_4824</name>
</gene>
<name>Q10VF6_TRIEI</name>
<evidence type="ECO:0008006" key="2">
    <source>
        <dbReference type="Google" id="ProtNLM"/>
    </source>
</evidence>
<dbReference type="EMBL" id="CP000393">
    <property type="protein sequence ID" value="ABG53768.1"/>
    <property type="molecule type" value="Genomic_DNA"/>
</dbReference>
<protein>
    <recommendedName>
        <fullName evidence="2">Transposase IS701-like DDE domain-containing protein</fullName>
    </recommendedName>
</protein>
<reference evidence="1" key="1">
    <citation type="submission" date="2006-06" db="EMBL/GenBank/DDBJ databases">
        <title>Complete sequence of Trichodesmium erythraeum IMS101.</title>
        <authorList>
            <consortium name="US DOE Joint Genome Institute"/>
            <person name="Copeland A."/>
            <person name="Lucas S."/>
            <person name="Lapidus A."/>
            <person name="Barry K."/>
            <person name="Detter J.C."/>
            <person name="Glavina del Rio T."/>
            <person name="Hammon N."/>
            <person name="Israni S."/>
            <person name="Dalin E."/>
            <person name="Tice H."/>
            <person name="Pitluck S."/>
            <person name="Kiss H."/>
            <person name="Munk A.C."/>
            <person name="Brettin T."/>
            <person name="Bruce D."/>
            <person name="Han C."/>
            <person name="Tapia R."/>
            <person name="Gilna P."/>
            <person name="Schmutz J."/>
            <person name="Larimer F."/>
            <person name="Land M."/>
            <person name="Hauser L."/>
            <person name="Kyrpides N."/>
            <person name="Kim E."/>
            <person name="Richardson P."/>
        </authorList>
    </citation>
    <scope>NUCLEOTIDE SEQUENCE [LARGE SCALE GENOMIC DNA]</scope>
    <source>
        <strain evidence="1">IMS101</strain>
    </source>
</reference>